<feature type="zinc finger region" description="C4-type" evidence="17">
    <location>
        <begin position="781"/>
        <end position="807"/>
    </location>
</feature>
<comment type="caution">
    <text evidence="17">Lacks conserved residue(s) required for the propagation of feature annotation.</text>
</comment>
<dbReference type="CDD" id="cd03271">
    <property type="entry name" value="ABC_UvrA_II"/>
    <property type="match status" value="1"/>
</dbReference>
<gene>
    <name evidence="17 20" type="primary">uvrA</name>
    <name evidence="20" type="ORF">NSO95_11155</name>
</gene>
<dbReference type="Gene3D" id="1.10.8.280">
    <property type="entry name" value="ABC transporter ATPase domain-like"/>
    <property type="match status" value="1"/>
</dbReference>
<sequence>MALTTISVRGAREHNLKGIDIDLPRDALIVITGLSGSGKSSLAFDTIYAEGQRRYVESLSAYARQFLEMMQKPDVEHIDGLSPAISIEQKTTSRNPRSTVATVTEIYDYMRLLWARVGVPYSPATGLPIEAQTVSNMVDRVMALPEGTRLYLLAPVVRGRKGEYRRELAEWQKAGFTRVRIDGEMYPIEEAPALDKKFKHDIEVVVDRIAVKSGIETRLADSFEQALKLAEGLAYVDLADGNVSDVIPAQAGIAGEGAQPTEAPASAGATKGGMKGAGLPPNRIVFSEKFACPVSGFTIEEIEPRLFSFNAPQGACPTCDGIGEKQLFDPQLVVPNEALSLKQGAVVPWAKSNPPSPYYMQVLQSLAKAYDFDLTTPWNELAPDQRSIILHGTGGMPVALTFKDGRKQYTVNKAFEGVIGNLNRRLMQTESAWMREELSKYQTAQACETCHGKRLNEKALAVKIAGTDIATPVQMSVADAKAWFLGLDAQLNPTQSQIARAILKEINERLGFLDNVGLDYLNLDRTSGTLSGGESQRIRLASQIGSGLSGVLYVLDEPSIGLHQKDNDRLLETLKRLRDLGNTVIVVEHDEDAIRAADHVVDLGPGAGVHGGEVVAQGTLKQVLKAKNSLTADYLTGRRAIAVPAQRRKGNGHKLTVHGARANNLKDVTASIPLGTFACITGVSGSGKSSFTIDTLYAAAARTLNGARVIAGAHDKVTGLEYCDKVIEIDQSPIGRTPRSNPATYTGAFTQIRDWFAGLPESLARGYKPGRFSFNVKGGRCEACQGDGLIKIEMHFLPDVYVTCEECGGKRYNRETLEVKFKGHSIADVLDMTIEDAEEFFKAVPPIRDKMHMLNEVGLGYVKVGQQATTLSGGEAQRVKLAKELARRSTGQTLYILDEPTTGLHFEDVRKLLEVLHRLVEQGNSVVVIEHNLDVIKTADWVLDLGPEGGVRGGEIVAQGTPEQVVREPRSYTGHYLAPLLTRAADRAPAQAGASGRKAKAAAK</sequence>
<evidence type="ECO:0000256" key="16">
    <source>
        <dbReference type="ARBA" id="ARBA00042156"/>
    </source>
</evidence>
<evidence type="ECO:0000256" key="18">
    <source>
        <dbReference type="SAM" id="MobiDB-lite"/>
    </source>
</evidence>
<keyword evidence="7 17" id="KW-0228">DNA excision</keyword>
<evidence type="ECO:0000313" key="20">
    <source>
        <dbReference type="EMBL" id="MCR2834505.1"/>
    </source>
</evidence>
<keyword evidence="9 17" id="KW-0862">Zinc</keyword>
<evidence type="ECO:0000256" key="12">
    <source>
        <dbReference type="ARBA" id="ARBA00023125"/>
    </source>
</evidence>
<reference evidence="20 21" key="1">
    <citation type="submission" date="2022-08" db="EMBL/GenBank/DDBJ databases">
        <title>Polyphasic taxonomy analysis of Qipengyuania sp.RS5-5.</title>
        <authorList>
            <person name="Xamxidin M."/>
            <person name="Wu M."/>
        </authorList>
    </citation>
    <scope>NUCLEOTIDE SEQUENCE [LARGE SCALE GENOMIC DNA]</scope>
    <source>
        <strain evidence="20 21">RS5-5</strain>
    </source>
</reference>
<accession>A0ABT1XS87</accession>
<proteinExistence type="inferred from homology"/>
<dbReference type="InterPro" id="IPR017871">
    <property type="entry name" value="ABC_transporter-like_CS"/>
</dbReference>
<dbReference type="Pfam" id="PF17760">
    <property type="entry name" value="UvrA_inter"/>
    <property type="match status" value="1"/>
</dbReference>
<dbReference type="EMBL" id="JANKHH010000006">
    <property type="protein sequence ID" value="MCR2834505.1"/>
    <property type="molecule type" value="Genomic_DNA"/>
</dbReference>
<comment type="subcellular location">
    <subcellularLocation>
        <location evidence="1 17">Cytoplasm</location>
    </subcellularLocation>
</comment>
<dbReference type="Proteomes" id="UP001206067">
    <property type="component" value="Unassembled WGS sequence"/>
</dbReference>
<dbReference type="PROSITE" id="PS50893">
    <property type="entry name" value="ABC_TRANSPORTER_2"/>
    <property type="match status" value="1"/>
</dbReference>
<dbReference type="InterPro" id="IPR004602">
    <property type="entry name" value="UvrA"/>
</dbReference>
<dbReference type="Pfam" id="PF17755">
    <property type="entry name" value="UvrA_DNA-bind"/>
    <property type="match status" value="1"/>
</dbReference>
<dbReference type="Gene3D" id="1.20.1580.10">
    <property type="entry name" value="ABC transporter ATPase like domain"/>
    <property type="match status" value="3"/>
</dbReference>
<organism evidence="20 21">
    <name type="scientific">Parerythrobacter lacustris</name>
    <dbReference type="NCBI Taxonomy" id="2969984"/>
    <lineage>
        <taxon>Bacteria</taxon>
        <taxon>Pseudomonadati</taxon>
        <taxon>Pseudomonadota</taxon>
        <taxon>Alphaproteobacteria</taxon>
        <taxon>Sphingomonadales</taxon>
        <taxon>Erythrobacteraceae</taxon>
        <taxon>Parerythrobacter</taxon>
    </lineage>
</organism>
<evidence type="ECO:0000256" key="1">
    <source>
        <dbReference type="ARBA" id="ARBA00004496"/>
    </source>
</evidence>
<dbReference type="Gene3D" id="3.30.190.20">
    <property type="match status" value="1"/>
</dbReference>
<dbReference type="InterPro" id="IPR003439">
    <property type="entry name" value="ABC_transporter-like_ATP-bd"/>
</dbReference>
<dbReference type="InterPro" id="IPR013815">
    <property type="entry name" value="ATP_grasp_subdomain_1"/>
</dbReference>
<evidence type="ECO:0000256" key="17">
    <source>
        <dbReference type="HAMAP-Rule" id="MF_00205"/>
    </source>
</evidence>
<dbReference type="RefSeq" id="WP_257596336.1">
    <property type="nucleotide sequence ID" value="NZ_JANKHH010000006.1"/>
</dbReference>
<evidence type="ECO:0000256" key="10">
    <source>
        <dbReference type="ARBA" id="ARBA00022840"/>
    </source>
</evidence>
<keyword evidence="6 17" id="KW-0227">DNA damage</keyword>
<dbReference type="InterPro" id="IPR027417">
    <property type="entry name" value="P-loop_NTPase"/>
</dbReference>
<keyword evidence="17" id="KW-0742">SOS response</keyword>
<dbReference type="PROSITE" id="PS00211">
    <property type="entry name" value="ABC_TRANSPORTER_1"/>
    <property type="match status" value="2"/>
</dbReference>
<comment type="similarity">
    <text evidence="14 17">Belongs to the ABC transporter superfamily. UvrA family.</text>
</comment>
<feature type="binding site" evidence="17">
    <location>
        <begin position="33"/>
        <end position="40"/>
    </location>
    <ligand>
        <name>ATP</name>
        <dbReference type="ChEBI" id="CHEBI:30616"/>
    </ligand>
</feature>
<dbReference type="InterPro" id="IPR041102">
    <property type="entry name" value="UvrA_inter"/>
</dbReference>
<evidence type="ECO:0000256" key="6">
    <source>
        <dbReference type="ARBA" id="ARBA00022763"/>
    </source>
</evidence>
<keyword evidence="12 17" id="KW-0238">DNA-binding</keyword>
<feature type="domain" description="ABC transporter" evidence="19">
    <location>
        <begin position="647"/>
        <end position="978"/>
    </location>
</feature>
<keyword evidence="13 17" id="KW-0234">DNA repair</keyword>
<keyword evidence="20" id="KW-0378">Hydrolase</keyword>
<keyword evidence="2 17" id="KW-0963">Cytoplasm</keyword>
<name>A0ABT1XS87_9SPHN</name>
<dbReference type="GO" id="GO:0016787">
    <property type="term" value="F:hydrolase activity"/>
    <property type="evidence" value="ECO:0007669"/>
    <property type="project" value="UniProtKB-KW"/>
</dbReference>
<comment type="subunit">
    <text evidence="17">Forms a heterotetramer with UvrB during the search for lesions.</text>
</comment>
<comment type="caution">
    <text evidence="20">The sequence shown here is derived from an EMBL/GenBank/DDBJ whole genome shotgun (WGS) entry which is preliminary data.</text>
</comment>
<evidence type="ECO:0000256" key="7">
    <source>
        <dbReference type="ARBA" id="ARBA00022769"/>
    </source>
</evidence>
<protein>
    <recommendedName>
        <fullName evidence="15 17">UvrABC system protein A</fullName>
        <shortName evidence="17">UvrA protein</shortName>
    </recommendedName>
    <alternativeName>
        <fullName evidence="16 17">Excinuclease ABC subunit A</fullName>
    </alternativeName>
</protein>
<feature type="region of interest" description="Disordered" evidence="18">
    <location>
        <begin position="255"/>
        <end position="274"/>
    </location>
</feature>
<keyword evidence="21" id="KW-1185">Reference proteome</keyword>
<dbReference type="SUPFAM" id="SSF52540">
    <property type="entry name" value="P-loop containing nucleoside triphosphate hydrolases"/>
    <property type="match status" value="2"/>
</dbReference>
<evidence type="ECO:0000256" key="4">
    <source>
        <dbReference type="ARBA" id="ARBA00022737"/>
    </source>
</evidence>
<dbReference type="Gene3D" id="3.40.50.300">
    <property type="entry name" value="P-loop containing nucleotide triphosphate hydrolases"/>
    <property type="match status" value="3"/>
</dbReference>
<evidence type="ECO:0000256" key="9">
    <source>
        <dbReference type="ARBA" id="ARBA00022833"/>
    </source>
</evidence>
<dbReference type="InterPro" id="IPR041552">
    <property type="entry name" value="UvrA_DNA-bd"/>
</dbReference>
<dbReference type="NCBIfam" id="TIGR00630">
    <property type="entry name" value="uvra"/>
    <property type="match status" value="1"/>
</dbReference>
<keyword evidence="8 17" id="KW-0863">Zinc-finger</keyword>
<evidence type="ECO:0000256" key="14">
    <source>
        <dbReference type="ARBA" id="ARBA00038000"/>
    </source>
</evidence>
<dbReference type="PANTHER" id="PTHR43152:SF3">
    <property type="entry name" value="UVRABC SYSTEM PROTEIN A"/>
    <property type="match status" value="1"/>
</dbReference>
<keyword evidence="4 17" id="KW-0677">Repeat</keyword>
<keyword evidence="11 17" id="KW-0267">Excision nuclease</keyword>
<dbReference type="HAMAP" id="MF_00205">
    <property type="entry name" value="UvrA"/>
    <property type="match status" value="1"/>
</dbReference>
<dbReference type="Pfam" id="PF00005">
    <property type="entry name" value="ABC_tran"/>
    <property type="match status" value="1"/>
</dbReference>
<keyword evidence="3 17" id="KW-0479">Metal-binding</keyword>
<evidence type="ECO:0000256" key="11">
    <source>
        <dbReference type="ARBA" id="ARBA00022881"/>
    </source>
</evidence>
<feature type="binding site" evidence="17">
    <location>
        <begin position="682"/>
        <end position="689"/>
    </location>
    <ligand>
        <name>ATP</name>
        <dbReference type="ChEBI" id="CHEBI:30616"/>
    </ligand>
</feature>
<evidence type="ECO:0000313" key="21">
    <source>
        <dbReference type="Proteomes" id="UP001206067"/>
    </source>
</evidence>
<evidence type="ECO:0000256" key="15">
    <source>
        <dbReference type="ARBA" id="ARBA00039316"/>
    </source>
</evidence>
<evidence type="ECO:0000256" key="2">
    <source>
        <dbReference type="ARBA" id="ARBA00022490"/>
    </source>
</evidence>
<dbReference type="Gene3D" id="3.30.1490.20">
    <property type="entry name" value="ATP-grasp fold, A domain"/>
    <property type="match status" value="1"/>
</dbReference>
<evidence type="ECO:0000256" key="8">
    <source>
        <dbReference type="ARBA" id="ARBA00022771"/>
    </source>
</evidence>
<evidence type="ECO:0000256" key="13">
    <source>
        <dbReference type="ARBA" id="ARBA00023204"/>
    </source>
</evidence>
<dbReference type="PANTHER" id="PTHR43152">
    <property type="entry name" value="UVRABC SYSTEM PROTEIN A"/>
    <property type="match status" value="1"/>
</dbReference>
<comment type="function">
    <text evidence="17">The UvrABC repair system catalyzes the recognition and processing of DNA lesions. UvrA is an ATPase and a DNA-binding protein. A damage recognition complex composed of 2 UvrA and 2 UvrB subunits scans DNA for abnormalities. When the presence of a lesion has been verified by UvrB, the UvrA molecules dissociate.</text>
</comment>
<evidence type="ECO:0000256" key="5">
    <source>
        <dbReference type="ARBA" id="ARBA00022741"/>
    </source>
</evidence>
<evidence type="ECO:0000259" key="19">
    <source>
        <dbReference type="PROSITE" id="PS50893"/>
    </source>
</evidence>
<keyword evidence="5 17" id="KW-0547">Nucleotide-binding</keyword>
<dbReference type="NCBIfam" id="NF001503">
    <property type="entry name" value="PRK00349.1"/>
    <property type="match status" value="1"/>
</dbReference>
<evidence type="ECO:0000256" key="3">
    <source>
        <dbReference type="ARBA" id="ARBA00022723"/>
    </source>
</evidence>
<keyword evidence="10 17" id="KW-0067">ATP-binding</keyword>